<dbReference type="Pfam" id="PF01225">
    <property type="entry name" value="Mur_ligase"/>
    <property type="match status" value="1"/>
</dbReference>
<gene>
    <name evidence="10 15" type="primary">murF</name>
    <name evidence="15" type="ORF">ARMA_3041</name>
</gene>
<reference evidence="16" key="2">
    <citation type="submission" date="2015-08" db="EMBL/GenBank/DDBJ databases">
        <title>Draft Genome Sequence of a Heterotrophic Facultative Anaerobic Bacterium Ardenticatena maritima Strain 110S.</title>
        <authorList>
            <person name="Kawaichi S."/>
            <person name="Yoshida T."/>
            <person name="Sako Y."/>
            <person name="Nakamura R."/>
        </authorList>
    </citation>
    <scope>NUCLEOTIDE SEQUENCE [LARGE SCALE GENOMIC DNA]</scope>
    <source>
        <strain evidence="16">110S</strain>
    </source>
</reference>
<dbReference type="GO" id="GO:0071555">
    <property type="term" value="P:cell wall organization"/>
    <property type="evidence" value="ECO:0007669"/>
    <property type="project" value="UniProtKB-KW"/>
</dbReference>
<feature type="domain" description="Mur ligase central" evidence="14">
    <location>
        <begin position="127"/>
        <end position="313"/>
    </location>
</feature>
<evidence type="ECO:0000259" key="12">
    <source>
        <dbReference type="Pfam" id="PF01225"/>
    </source>
</evidence>
<dbReference type="InterPro" id="IPR051046">
    <property type="entry name" value="MurCDEF_CellWall_CoF430Synth"/>
</dbReference>
<dbReference type="UniPathway" id="UPA00219"/>
<evidence type="ECO:0000256" key="8">
    <source>
        <dbReference type="ARBA" id="ARBA00023306"/>
    </source>
</evidence>
<dbReference type="InterPro" id="IPR036565">
    <property type="entry name" value="Mur-like_cat_sf"/>
</dbReference>
<dbReference type="OrthoDB" id="9801978at2"/>
<evidence type="ECO:0000256" key="4">
    <source>
        <dbReference type="ARBA" id="ARBA00022741"/>
    </source>
</evidence>
<dbReference type="Gene3D" id="3.40.1190.10">
    <property type="entry name" value="Mur-like, catalytic domain"/>
    <property type="match status" value="1"/>
</dbReference>
<dbReference type="GO" id="GO:0051301">
    <property type="term" value="P:cell division"/>
    <property type="evidence" value="ECO:0007669"/>
    <property type="project" value="UniProtKB-KW"/>
</dbReference>
<protein>
    <recommendedName>
        <fullName evidence="10 11">UDP-N-acetylmuramoyl-tripeptide--D-alanyl-D-alanine ligase</fullName>
        <ecNumber evidence="10 11">6.3.2.10</ecNumber>
    </recommendedName>
    <alternativeName>
        <fullName evidence="10">D-alanyl-D-alanine-adding enzyme</fullName>
    </alternativeName>
</protein>
<dbReference type="InParanoid" id="A0A0M9UE18"/>
<organism evidence="15 16">
    <name type="scientific">Ardenticatena maritima</name>
    <dbReference type="NCBI Taxonomy" id="872965"/>
    <lineage>
        <taxon>Bacteria</taxon>
        <taxon>Bacillati</taxon>
        <taxon>Chloroflexota</taxon>
        <taxon>Ardenticatenia</taxon>
        <taxon>Ardenticatenales</taxon>
        <taxon>Ardenticatenaceae</taxon>
        <taxon>Ardenticatena</taxon>
    </lineage>
</organism>
<comment type="caution">
    <text evidence="15">The sequence shown here is derived from an EMBL/GenBank/DDBJ whole genome shotgun (WGS) entry which is preliminary data.</text>
</comment>
<keyword evidence="7 10" id="KW-0573">Peptidoglycan synthesis</keyword>
<evidence type="ECO:0000313" key="15">
    <source>
        <dbReference type="EMBL" id="GAP64618.1"/>
    </source>
</evidence>
<comment type="function">
    <text evidence="10 11">Involved in cell wall formation. Catalyzes the final step in the synthesis of UDP-N-acetylmuramoyl-pentapeptide, the precursor of murein.</text>
</comment>
<keyword evidence="5 10" id="KW-0067">ATP-binding</keyword>
<dbReference type="Pfam" id="PF02875">
    <property type="entry name" value="Mur_ligase_C"/>
    <property type="match status" value="1"/>
</dbReference>
<keyword evidence="1 10" id="KW-0963">Cytoplasm</keyword>
<evidence type="ECO:0000259" key="14">
    <source>
        <dbReference type="Pfam" id="PF08245"/>
    </source>
</evidence>
<evidence type="ECO:0000256" key="2">
    <source>
        <dbReference type="ARBA" id="ARBA00022598"/>
    </source>
</evidence>
<feature type="domain" description="Mur ligase N-terminal catalytic" evidence="12">
    <location>
        <begin position="30"/>
        <end position="73"/>
    </location>
</feature>
<dbReference type="GO" id="GO:0047480">
    <property type="term" value="F:UDP-N-acetylmuramoyl-tripeptide-D-alanyl-D-alanine ligase activity"/>
    <property type="evidence" value="ECO:0007669"/>
    <property type="project" value="UniProtKB-UniRule"/>
</dbReference>
<evidence type="ECO:0000256" key="10">
    <source>
        <dbReference type="HAMAP-Rule" id="MF_02019"/>
    </source>
</evidence>
<dbReference type="EMBL" id="BBZA01000292">
    <property type="protein sequence ID" value="GAP64618.1"/>
    <property type="molecule type" value="Genomic_DNA"/>
</dbReference>
<dbReference type="InterPro" id="IPR013221">
    <property type="entry name" value="Mur_ligase_cen"/>
</dbReference>
<reference evidence="15 16" key="1">
    <citation type="journal article" date="2015" name="Genome Announc.">
        <title>Draft Genome Sequence of a Heterotrophic Facultative Anaerobic Thermophilic Bacterium, Ardenticatena maritima Strain 110ST.</title>
        <authorList>
            <person name="Kawaichi S."/>
            <person name="Yoshida T."/>
            <person name="Sako Y."/>
            <person name="Nakamura R."/>
        </authorList>
    </citation>
    <scope>NUCLEOTIDE SEQUENCE [LARGE SCALE GENOMIC DNA]</scope>
    <source>
        <strain evidence="15 16">110S</strain>
    </source>
</reference>
<keyword evidence="16" id="KW-1185">Reference proteome</keyword>
<dbReference type="InterPro" id="IPR035911">
    <property type="entry name" value="MurE/MurF_N"/>
</dbReference>
<dbReference type="EC" id="6.3.2.10" evidence="10 11"/>
<keyword evidence="3 10" id="KW-0132">Cell division</keyword>
<dbReference type="NCBIfam" id="TIGR01143">
    <property type="entry name" value="murF"/>
    <property type="match status" value="1"/>
</dbReference>
<evidence type="ECO:0000313" key="16">
    <source>
        <dbReference type="Proteomes" id="UP000037784"/>
    </source>
</evidence>
<dbReference type="FunCoup" id="A0A0M9UE18">
    <property type="interactions" value="288"/>
</dbReference>
<name>A0A0M9UE18_9CHLR</name>
<keyword evidence="8 10" id="KW-0131">Cell cycle</keyword>
<dbReference type="Proteomes" id="UP000037784">
    <property type="component" value="Unassembled WGS sequence"/>
</dbReference>
<evidence type="ECO:0000256" key="11">
    <source>
        <dbReference type="RuleBase" id="RU004136"/>
    </source>
</evidence>
<accession>A0A0M9UE18</accession>
<dbReference type="SUPFAM" id="SSF53623">
    <property type="entry name" value="MurD-like peptide ligases, catalytic domain"/>
    <property type="match status" value="1"/>
</dbReference>
<dbReference type="GO" id="GO:0008766">
    <property type="term" value="F:UDP-N-acetylmuramoylalanyl-D-glutamyl-2,6-diaminopimelate-D-alanyl-D-alanine ligase activity"/>
    <property type="evidence" value="ECO:0007669"/>
    <property type="project" value="RHEA"/>
</dbReference>
<dbReference type="InterPro" id="IPR004101">
    <property type="entry name" value="Mur_ligase_C"/>
</dbReference>
<sequence>MPTIAEVYQGLTGKPPPHGGEQPVADWVADSRLVRAGAAFVAVPGEQTDGHNYIGEALARGAVVVIAERARFAPTETPATVVDVAAPDVDALTPPVVFLVDESLHAVQELAAWWRARANPALRVVGVTGSVGKTTVKELTAAVLAQRFRTFKSRGNYNSDIGLPLTLLTMPLDTERAVLEMAMTRRGEIARLAEIARPHVGIVTNVEPVHLERLGSIEAIAAAKAELVEALPPDGVAILNGDNEWVRAMRDKAPCRVFTYGLSPDNDLWASDIVSHGLEGISFRFHYGDETVFARLPLLGRHSVHGALAAASVGLLEGQPWSEIIGAWRKLAQMERLRIVVVPGVNGSTLIDDTYNASPPSVLAALNLLADLNGRKVAVLGDMLELGEYERKGHELVGIRAAEVADLLVTVGPRAHLIADAARSAGMPPDRIIEVEDRQEAIARLREVLQPGDMVLVKASRGIRLDEVVNALAVSPHERGER</sequence>
<proteinExistence type="inferred from homology"/>
<dbReference type="InterPro" id="IPR036615">
    <property type="entry name" value="Mur_ligase_C_dom_sf"/>
</dbReference>
<dbReference type="AlphaFoldDB" id="A0A0M9UE18"/>
<dbReference type="InterPro" id="IPR000713">
    <property type="entry name" value="Mur_ligase_N"/>
</dbReference>
<dbReference type="InterPro" id="IPR005863">
    <property type="entry name" value="UDP-N-AcMur_synth"/>
</dbReference>
<keyword evidence="2 10" id="KW-0436">Ligase</keyword>
<dbReference type="Gene3D" id="3.40.1390.10">
    <property type="entry name" value="MurE/MurF, N-terminal domain"/>
    <property type="match status" value="1"/>
</dbReference>
<dbReference type="GO" id="GO:0005524">
    <property type="term" value="F:ATP binding"/>
    <property type="evidence" value="ECO:0007669"/>
    <property type="project" value="UniProtKB-UniRule"/>
</dbReference>
<dbReference type="PANTHER" id="PTHR43024:SF1">
    <property type="entry name" value="UDP-N-ACETYLMURAMOYL-TRIPEPTIDE--D-ALANYL-D-ALANINE LIGASE"/>
    <property type="match status" value="1"/>
</dbReference>
<comment type="pathway">
    <text evidence="10 11">Cell wall biogenesis; peptidoglycan biosynthesis.</text>
</comment>
<feature type="domain" description="Mur ligase C-terminal" evidence="13">
    <location>
        <begin position="338"/>
        <end position="461"/>
    </location>
</feature>
<evidence type="ECO:0000256" key="9">
    <source>
        <dbReference type="ARBA" id="ARBA00023316"/>
    </source>
</evidence>
<evidence type="ECO:0000256" key="1">
    <source>
        <dbReference type="ARBA" id="ARBA00022490"/>
    </source>
</evidence>
<evidence type="ECO:0000256" key="5">
    <source>
        <dbReference type="ARBA" id="ARBA00022840"/>
    </source>
</evidence>
<keyword evidence="9 10" id="KW-0961">Cell wall biogenesis/degradation</keyword>
<dbReference type="HAMAP" id="MF_02019">
    <property type="entry name" value="MurF"/>
    <property type="match status" value="1"/>
</dbReference>
<comment type="subcellular location">
    <subcellularLocation>
        <location evidence="10 11">Cytoplasm</location>
    </subcellularLocation>
</comment>
<keyword evidence="4 10" id="KW-0547">Nucleotide-binding</keyword>
<dbReference type="GO" id="GO:0008360">
    <property type="term" value="P:regulation of cell shape"/>
    <property type="evidence" value="ECO:0007669"/>
    <property type="project" value="UniProtKB-KW"/>
</dbReference>
<dbReference type="Pfam" id="PF08245">
    <property type="entry name" value="Mur_ligase_M"/>
    <property type="match status" value="1"/>
</dbReference>
<dbReference type="GO" id="GO:0009252">
    <property type="term" value="P:peptidoglycan biosynthetic process"/>
    <property type="evidence" value="ECO:0007669"/>
    <property type="project" value="UniProtKB-UniRule"/>
</dbReference>
<keyword evidence="6 10" id="KW-0133">Cell shape</keyword>
<feature type="binding site" evidence="10">
    <location>
        <begin position="129"/>
        <end position="135"/>
    </location>
    <ligand>
        <name>ATP</name>
        <dbReference type="ChEBI" id="CHEBI:30616"/>
    </ligand>
</feature>
<dbReference type="SUPFAM" id="SSF63418">
    <property type="entry name" value="MurE/MurF N-terminal domain"/>
    <property type="match status" value="1"/>
</dbReference>
<evidence type="ECO:0000256" key="7">
    <source>
        <dbReference type="ARBA" id="ARBA00022984"/>
    </source>
</evidence>
<dbReference type="Gene3D" id="3.90.190.20">
    <property type="entry name" value="Mur ligase, C-terminal domain"/>
    <property type="match status" value="1"/>
</dbReference>
<dbReference type="SUPFAM" id="SSF53244">
    <property type="entry name" value="MurD-like peptide ligases, peptide-binding domain"/>
    <property type="match status" value="1"/>
</dbReference>
<dbReference type="PANTHER" id="PTHR43024">
    <property type="entry name" value="UDP-N-ACETYLMURAMOYL-TRIPEPTIDE--D-ALANYL-D-ALANINE LIGASE"/>
    <property type="match status" value="1"/>
</dbReference>
<dbReference type="GO" id="GO:0005737">
    <property type="term" value="C:cytoplasm"/>
    <property type="evidence" value="ECO:0007669"/>
    <property type="project" value="UniProtKB-SubCell"/>
</dbReference>
<dbReference type="STRING" id="872965.SE16_11875"/>
<evidence type="ECO:0000259" key="13">
    <source>
        <dbReference type="Pfam" id="PF02875"/>
    </source>
</evidence>
<evidence type="ECO:0000256" key="3">
    <source>
        <dbReference type="ARBA" id="ARBA00022618"/>
    </source>
</evidence>
<evidence type="ECO:0000256" key="6">
    <source>
        <dbReference type="ARBA" id="ARBA00022960"/>
    </source>
</evidence>
<comment type="catalytic activity">
    <reaction evidence="10 11">
        <text>D-alanyl-D-alanine + UDP-N-acetyl-alpha-D-muramoyl-L-alanyl-gamma-D-glutamyl-meso-2,6-diaminopimelate + ATP = UDP-N-acetyl-alpha-D-muramoyl-L-alanyl-gamma-D-glutamyl-meso-2,6-diaminopimeloyl-D-alanyl-D-alanine + ADP + phosphate + H(+)</text>
        <dbReference type="Rhea" id="RHEA:28374"/>
        <dbReference type="ChEBI" id="CHEBI:15378"/>
        <dbReference type="ChEBI" id="CHEBI:30616"/>
        <dbReference type="ChEBI" id="CHEBI:43474"/>
        <dbReference type="ChEBI" id="CHEBI:57822"/>
        <dbReference type="ChEBI" id="CHEBI:61386"/>
        <dbReference type="ChEBI" id="CHEBI:83905"/>
        <dbReference type="ChEBI" id="CHEBI:456216"/>
        <dbReference type="EC" id="6.3.2.10"/>
    </reaction>
</comment>
<dbReference type="RefSeq" id="WP_054494337.1">
    <property type="nucleotide sequence ID" value="NZ_BBZA01000292.1"/>
</dbReference>
<comment type="similarity">
    <text evidence="10">Belongs to the MurCDEF family. MurF subfamily.</text>
</comment>